<gene>
    <name evidence="2" type="ORF">ABVK25_010142</name>
</gene>
<evidence type="ECO:0000313" key="3">
    <source>
        <dbReference type="Proteomes" id="UP001590951"/>
    </source>
</evidence>
<accession>A0ABR4AWP9</accession>
<dbReference type="EMBL" id="JBHFEH010000061">
    <property type="protein sequence ID" value="KAL2049563.1"/>
    <property type="molecule type" value="Genomic_DNA"/>
</dbReference>
<protein>
    <submittedName>
        <fullName evidence="2">Uncharacterized protein</fullName>
    </submittedName>
</protein>
<comment type="caution">
    <text evidence="2">The sequence shown here is derived from an EMBL/GenBank/DDBJ whole genome shotgun (WGS) entry which is preliminary data.</text>
</comment>
<keyword evidence="3" id="KW-1185">Reference proteome</keyword>
<evidence type="ECO:0000256" key="1">
    <source>
        <dbReference type="SAM" id="MobiDB-lite"/>
    </source>
</evidence>
<name>A0ABR4AWP9_9LECA</name>
<organism evidence="2 3">
    <name type="scientific">Lepraria finkii</name>
    <dbReference type="NCBI Taxonomy" id="1340010"/>
    <lineage>
        <taxon>Eukaryota</taxon>
        <taxon>Fungi</taxon>
        <taxon>Dikarya</taxon>
        <taxon>Ascomycota</taxon>
        <taxon>Pezizomycotina</taxon>
        <taxon>Lecanoromycetes</taxon>
        <taxon>OSLEUM clade</taxon>
        <taxon>Lecanoromycetidae</taxon>
        <taxon>Lecanorales</taxon>
        <taxon>Lecanorineae</taxon>
        <taxon>Stereocaulaceae</taxon>
        <taxon>Lepraria</taxon>
    </lineage>
</organism>
<dbReference type="Proteomes" id="UP001590951">
    <property type="component" value="Unassembled WGS sequence"/>
</dbReference>
<proteinExistence type="predicted"/>
<feature type="region of interest" description="Disordered" evidence="1">
    <location>
        <begin position="93"/>
        <end position="113"/>
    </location>
</feature>
<reference evidence="2 3" key="1">
    <citation type="submission" date="2024-09" db="EMBL/GenBank/DDBJ databases">
        <title>Rethinking Asexuality: The Enigmatic Case of Functional Sexual Genes in Lepraria (Stereocaulaceae).</title>
        <authorList>
            <person name="Doellman M."/>
            <person name="Sun Y."/>
            <person name="Barcenas-Pena A."/>
            <person name="Lumbsch H.T."/>
            <person name="Grewe F."/>
        </authorList>
    </citation>
    <scope>NUCLEOTIDE SEQUENCE [LARGE SCALE GENOMIC DNA]</scope>
    <source>
        <strain evidence="2 3">Grewe 0041</strain>
    </source>
</reference>
<evidence type="ECO:0000313" key="2">
    <source>
        <dbReference type="EMBL" id="KAL2049563.1"/>
    </source>
</evidence>
<sequence length="169" mass="18862">MAQPNPSSTCSVDTAKRTNIPWKTNSYDDEAVLLNVRLTYPQAEWSAIADTFNKAVPVQRARSEASVACKGRSLLKVRSELKNALEEVIRTHGMDSRHPDLHEKYPPSPAEESRQDRALHIDSLYSFWDGSFDSQGYSALVLEMEEQAALVLEMEGQAALEAAAGIRRR</sequence>